<dbReference type="AlphaFoldDB" id="A0A0A9CB71"/>
<proteinExistence type="predicted"/>
<name>A0A0A9CB71_ARUDO</name>
<accession>A0A0A9CB71</accession>
<organism evidence="1">
    <name type="scientific">Arundo donax</name>
    <name type="common">Giant reed</name>
    <name type="synonym">Donax arundinaceus</name>
    <dbReference type="NCBI Taxonomy" id="35708"/>
    <lineage>
        <taxon>Eukaryota</taxon>
        <taxon>Viridiplantae</taxon>
        <taxon>Streptophyta</taxon>
        <taxon>Embryophyta</taxon>
        <taxon>Tracheophyta</taxon>
        <taxon>Spermatophyta</taxon>
        <taxon>Magnoliopsida</taxon>
        <taxon>Liliopsida</taxon>
        <taxon>Poales</taxon>
        <taxon>Poaceae</taxon>
        <taxon>PACMAD clade</taxon>
        <taxon>Arundinoideae</taxon>
        <taxon>Arundineae</taxon>
        <taxon>Arundo</taxon>
    </lineage>
</organism>
<sequence length="36" mass="4174">MVLMDISFSTKRKSSMFFLLGILLHQKVFLLGKSKE</sequence>
<reference evidence="1" key="2">
    <citation type="journal article" date="2015" name="Data Brief">
        <title>Shoot transcriptome of the giant reed, Arundo donax.</title>
        <authorList>
            <person name="Barrero R.A."/>
            <person name="Guerrero F.D."/>
            <person name="Moolhuijzen P."/>
            <person name="Goolsby J.A."/>
            <person name="Tidwell J."/>
            <person name="Bellgard S.E."/>
            <person name="Bellgard M.I."/>
        </authorList>
    </citation>
    <scope>NUCLEOTIDE SEQUENCE</scope>
    <source>
        <tissue evidence="1">Shoot tissue taken approximately 20 cm above the soil surface</tissue>
    </source>
</reference>
<protein>
    <submittedName>
        <fullName evidence="1">Uncharacterized protein</fullName>
    </submittedName>
</protein>
<reference evidence="1" key="1">
    <citation type="submission" date="2014-09" db="EMBL/GenBank/DDBJ databases">
        <authorList>
            <person name="Magalhaes I.L.F."/>
            <person name="Oliveira U."/>
            <person name="Santos F.R."/>
            <person name="Vidigal T.H.D.A."/>
            <person name="Brescovit A.D."/>
            <person name="Santos A.J."/>
        </authorList>
    </citation>
    <scope>NUCLEOTIDE SEQUENCE</scope>
    <source>
        <tissue evidence="1">Shoot tissue taken approximately 20 cm above the soil surface</tissue>
    </source>
</reference>
<dbReference type="EMBL" id="GBRH01225054">
    <property type="protein sequence ID" value="JAD72841.1"/>
    <property type="molecule type" value="Transcribed_RNA"/>
</dbReference>
<evidence type="ECO:0000313" key="1">
    <source>
        <dbReference type="EMBL" id="JAD72841.1"/>
    </source>
</evidence>